<name>A0A8H5TK83_9HYPO</name>
<sequence>MATTQELFRVESASEWAKKMGITTWTKFHYGSQPEQSIFTPLNAWGHSIHQPYYGPIIESSQQYFLAVGWETEEEWDKFKSSPEHQQLMANLTTNNVQPETKIIIFTGNMFAIGYTSNVEMFTVYWPASITDETQTAIWKTKQLVHTAASGIPNPLCYKKKPMFGWIDGQRDWNGESAIASVWSHKWQNQELEQKYKTTEKRLVWGNDGRSYPLAVDAFQHDLKSLGAIGWESVHVAFERVRVVEDAIERDFRLRLEAARGQRAT</sequence>
<dbReference type="EMBL" id="JAAOAK010000346">
    <property type="protein sequence ID" value="KAF5671648.1"/>
    <property type="molecule type" value="Genomic_DNA"/>
</dbReference>
<proteinExistence type="predicted"/>
<dbReference type="Proteomes" id="UP000562682">
    <property type="component" value="Unassembled WGS sequence"/>
</dbReference>
<organism evidence="1 2">
    <name type="scientific">Fusarium denticulatum</name>
    <dbReference type="NCBI Taxonomy" id="48507"/>
    <lineage>
        <taxon>Eukaryota</taxon>
        <taxon>Fungi</taxon>
        <taxon>Dikarya</taxon>
        <taxon>Ascomycota</taxon>
        <taxon>Pezizomycotina</taxon>
        <taxon>Sordariomycetes</taxon>
        <taxon>Hypocreomycetidae</taxon>
        <taxon>Hypocreales</taxon>
        <taxon>Nectriaceae</taxon>
        <taxon>Fusarium</taxon>
        <taxon>Fusarium fujikuroi species complex</taxon>
    </lineage>
</organism>
<evidence type="ECO:0000313" key="2">
    <source>
        <dbReference type="Proteomes" id="UP000562682"/>
    </source>
</evidence>
<gene>
    <name evidence="1" type="ORF">FDENT_10824</name>
</gene>
<comment type="caution">
    <text evidence="1">The sequence shown here is derived from an EMBL/GenBank/DDBJ whole genome shotgun (WGS) entry which is preliminary data.</text>
</comment>
<reference evidence="1 2" key="1">
    <citation type="submission" date="2020-05" db="EMBL/GenBank/DDBJ databases">
        <title>Identification and distribution of gene clusters putatively required for synthesis of sphingolipid metabolism inhibitors in phylogenetically diverse species of the filamentous fungus Fusarium.</title>
        <authorList>
            <person name="Kim H.-S."/>
            <person name="Busman M."/>
            <person name="Brown D.W."/>
            <person name="Divon H."/>
            <person name="Uhlig S."/>
            <person name="Proctor R.H."/>
        </authorList>
    </citation>
    <scope>NUCLEOTIDE SEQUENCE [LARGE SCALE GENOMIC DNA]</scope>
    <source>
        <strain evidence="1 2">NRRL 25311</strain>
    </source>
</reference>
<evidence type="ECO:0000313" key="1">
    <source>
        <dbReference type="EMBL" id="KAF5671648.1"/>
    </source>
</evidence>
<accession>A0A8H5TK83</accession>
<dbReference type="AlphaFoldDB" id="A0A8H5TK83"/>
<protein>
    <submittedName>
        <fullName evidence="1">Uncharacterized protein</fullName>
    </submittedName>
</protein>
<keyword evidence="2" id="KW-1185">Reference proteome</keyword>